<keyword evidence="1" id="KW-1133">Transmembrane helix</keyword>
<evidence type="ECO:0000313" key="2">
    <source>
        <dbReference type="EMBL" id="KAH3874765.1"/>
    </source>
</evidence>
<accession>A0A9D4MEM7</accession>
<feature type="transmembrane region" description="Helical" evidence="1">
    <location>
        <begin position="113"/>
        <end position="135"/>
    </location>
</feature>
<dbReference type="Proteomes" id="UP000828390">
    <property type="component" value="Unassembled WGS sequence"/>
</dbReference>
<name>A0A9D4MEM7_DREPO</name>
<feature type="transmembrane region" description="Helical" evidence="1">
    <location>
        <begin position="12"/>
        <end position="34"/>
    </location>
</feature>
<evidence type="ECO:0000256" key="1">
    <source>
        <dbReference type="SAM" id="Phobius"/>
    </source>
</evidence>
<dbReference type="OrthoDB" id="6094519at2759"/>
<keyword evidence="1" id="KW-0812">Transmembrane</keyword>
<gene>
    <name evidence="2" type="ORF">DPMN_038018</name>
</gene>
<keyword evidence="3" id="KW-1185">Reference proteome</keyword>
<dbReference type="Gene3D" id="1.20.140.150">
    <property type="match status" value="1"/>
</dbReference>
<comment type="caution">
    <text evidence="2">The sequence shown here is derived from an EMBL/GenBank/DDBJ whole genome shotgun (WGS) entry which is preliminary data.</text>
</comment>
<evidence type="ECO:0000313" key="3">
    <source>
        <dbReference type="Proteomes" id="UP000828390"/>
    </source>
</evidence>
<organism evidence="2 3">
    <name type="scientific">Dreissena polymorpha</name>
    <name type="common">Zebra mussel</name>
    <name type="synonym">Mytilus polymorpha</name>
    <dbReference type="NCBI Taxonomy" id="45954"/>
    <lineage>
        <taxon>Eukaryota</taxon>
        <taxon>Metazoa</taxon>
        <taxon>Spiralia</taxon>
        <taxon>Lophotrochozoa</taxon>
        <taxon>Mollusca</taxon>
        <taxon>Bivalvia</taxon>
        <taxon>Autobranchia</taxon>
        <taxon>Heteroconchia</taxon>
        <taxon>Euheterodonta</taxon>
        <taxon>Imparidentia</taxon>
        <taxon>Neoheterodontei</taxon>
        <taxon>Myida</taxon>
        <taxon>Dreissenoidea</taxon>
        <taxon>Dreissenidae</taxon>
        <taxon>Dreissena</taxon>
    </lineage>
</organism>
<proteinExistence type="predicted"/>
<reference evidence="2" key="1">
    <citation type="journal article" date="2019" name="bioRxiv">
        <title>The Genome of the Zebra Mussel, Dreissena polymorpha: A Resource for Invasive Species Research.</title>
        <authorList>
            <person name="McCartney M.A."/>
            <person name="Auch B."/>
            <person name="Kono T."/>
            <person name="Mallez S."/>
            <person name="Zhang Y."/>
            <person name="Obille A."/>
            <person name="Becker A."/>
            <person name="Abrahante J.E."/>
            <person name="Garbe J."/>
            <person name="Badalamenti J.P."/>
            <person name="Herman A."/>
            <person name="Mangelson H."/>
            <person name="Liachko I."/>
            <person name="Sullivan S."/>
            <person name="Sone E.D."/>
            <person name="Koren S."/>
            <person name="Silverstein K.A.T."/>
            <person name="Beckman K.B."/>
            <person name="Gohl D.M."/>
        </authorList>
    </citation>
    <scope>NUCLEOTIDE SEQUENCE</scope>
    <source>
        <strain evidence="2">Duluth1</strain>
        <tissue evidence="2">Whole animal</tissue>
    </source>
</reference>
<sequence>MAGFGAASLPLISAIALLAGALLIILGFAAPYWANDGTHYVGLWRYGRCVKDDIIGCYALDQPSFRRIPDWLHAVRALECVAVACVSIPLVILPVYMYVALGMYYRCMMGTMCLFALMSTLTGIAGVIVYGINLTNNGWDIAWSMICVIIGSAIVFIGFLILLISMVSKRPSTIHQPFYPSTIYVDPYKNKLYTIRLED</sequence>
<reference evidence="2" key="2">
    <citation type="submission" date="2020-11" db="EMBL/GenBank/DDBJ databases">
        <authorList>
            <person name="McCartney M.A."/>
            <person name="Auch B."/>
            <person name="Kono T."/>
            <person name="Mallez S."/>
            <person name="Becker A."/>
            <person name="Gohl D.M."/>
            <person name="Silverstein K.A.T."/>
            <person name="Koren S."/>
            <person name="Bechman K.B."/>
            <person name="Herman A."/>
            <person name="Abrahante J.E."/>
            <person name="Garbe J."/>
        </authorList>
    </citation>
    <scope>NUCLEOTIDE SEQUENCE</scope>
    <source>
        <strain evidence="2">Duluth1</strain>
        <tissue evidence="2">Whole animal</tissue>
    </source>
</reference>
<feature type="transmembrane region" description="Helical" evidence="1">
    <location>
        <begin position="141"/>
        <end position="164"/>
    </location>
</feature>
<protein>
    <submittedName>
        <fullName evidence="2">Uncharacterized protein</fullName>
    </submittedName>
</protein>
<dbReference type="EMBL" id="JAIWYP010000002">
    <property type="protein sequence ID" value="KAH3874765.1"/>
    <property type="molecule type" value="Genomic_DNA"/>
</dbReference>
<feature type="transmembrane region" description="Helical" evidence="1">
    <location>
        <begin position="81"/>
        <end position="101"/>
    </location>
</feature>
<keyword evidence="1" id="KW-0472">Membrane</keyword>
<dbReference type="AlphaFoldDB" id="A0A9D4MEM7"/>